<feature type="compositionally biased region" description="Acidic residues" evidence="1">
    <location>
        <begin position="377"/>
        <end position="394"/>
    </location>
</feature>
<dbReference type="EMBL" id="JANGCH010000006">
    <property type="protein sequence ID" value="MCQ5121752.1"/>
    <property type="molecule type" value="Genomic_DNA"/>
</dbReference>
<feature type="compositionally biased region" description="Basic and acidic residues" evidence="1">
    <location>
        <begin position="957"/>
        <end position="975"/>
    </location>
</feature>
<dbReference type="InterPro" id="IPR050767">
    <property type="entry name" value="Sel1_AlgK"/>
</dbReference>
<dbReference type="InterPro" id="IPR041073">
    <property type="entry name" value="MobL"/>
</dbReference>
<dbReference type="InterPro" id="IPR006597">
    <property type="entry name" value="Sel1-like"/>
</dbReference>
<dbReference type="PANTHER" id="PTHR11102:SF160">
    <property type="entry name" value="ERAD-ASSOCIATED E3 UBIQUITIN-PROTEIN LIGASE COMPONENT HRD3"/>
    <property type="match status" value="1"/>
</dbReference>
<sequence>MARLVTKFKYLKPDQEKPVGGYATYIATREGVEKIDESFKLATATVKQQKFIEKILRDFPDSATMLEYEDYQKEKTVGAASEFITRAIEDNAHEILNQKTYADYIGTRPGAERFGSHGLFTDDGVQVKLKEVSQELNAHQGNVWTLIISLRREDAERLGFNTGVRWRDMLRTQTQALADSLKIPMDHLKWYAAFHNESHHPHIHLLAYSTVENEGFLTKQGVAKMRSSLAKDIFEQDLLCIYEKQTVQRDELRLHSKELIAEIASRINAGTYDNPKVEELLLRLADRLSKTKGKKVYGYLKADVKALVDAIVDELAADEKIAALYNLWYEQKEEALQVYTEALPQRVPLSQNKEFKPIKNAVIQEALGIHADRQDVEEPSQEDDPDPEMPEAPESDSQAGDPIEPDPPPGFRSYSGGWGRKKDTWWTDEYKAARAFLYGTKTSKPDFEQALAGLKEEALRGNGFAMHDLGKMVLAGLGCEKDEEQAQEWFRKAFSAFCAREPKEEKPGYLRYRIGKMYAFGYGVDQDYLKAAEWYEKSVAEGNPFAAYALGSLYHRGQGVDQDEDKAFALFTMAATDENKPNAYAQYELGRMCQNGIGTAPDQAASEQWYKQAYQGFLEIEQNMADDKLYYRLGQMNLTGTGTKKDPEQARMYFEKAAELGNADAMYGLGKLYLSRDFSGRDVKKAIDHLMDAAGKDHDYAMYTLGKLFLERKEIPKNPEYALRWLEEAVEKENPYAEYLLGKTLLQGVDFPQDIPRAVFLLERAAARNNPYAAYALGKALLEGTVLLQDLPRAMELLAFSADQGFSAAQYLLGKVFSQGELCPKDIPRAVRYLMKAAEQDHEYAQYLLGKLYLADEGIPKDAKAALYWFTRSADQGNAFAQYQLGKLFLYGREVEQDMEKAISYLTASADQGNVYAAQLLHSVHSNRNWSAALGSLRLLQHLARIIQNRIENERKGGKGGIDRKLKRKIDEKKQAHGLKQG</sequence>
<dbReference type="NCBIfam" id="NF041499">
    <property type="entry name" value="MobP3"/>
    <property type="match status" value="1"/>
</dbReference>
<protein>
    <submittedName>
        <fullName evidence="2">Relaxase MobL</fullName>
    </submittedName>
</protein>
<proteinExistence type="predicted"/>
<dbReference type="Gene3D" id="1.25.40.10">
    <property type="entry name" value="Tetratricopeptide repeat domain"/>
    <property type="match status" value="2"/>
</dbReference>
<dbReference type="SUPFAM" id="SSF81901">
    <property type="entry name" value="HCP-like"/>
    <property type="match status" value="4"/>
</dbReference>
<reference evidence="2 3" key="1">
    <citation type="submission" date="2022-06" db="EMBL/GenBank/DDBJ databases">
        <title>Isolation of gut microbiota from human fecal samples.</title>
        <authorList>
            <person name="Pamer E.G."/>
            <person name="Barat B."/>
            <person name="Waligurski E."/>
            <person name="Medina S."/>
            <person name="Paddock L."/>
            <person name="Mostad J."/>
        </authorList>
    </citation>
    <scope>NUCLEOTIDE SEQUENCE [LARGE SCALE GENOMIC DNA]</scope>
    <source>
        <strain evidence="2 3">DFI.6.1</strain>
    </source>
</reference>
<dbReference type="PANTHER" id="PTHR11102">
    <property type="entry name" value="SEL-1-LIKE PROTEIN"/>
    <property type="match status" value="1"/>
</dbReference>
<feature type="region of interest" description="Disordered" evidence="1">
    <location>
        <begin position="369"/>
        <end position="416"/>
    </location>
</feature>
<feature type="region of interest" description="Disordered" evidence="1">
    <location>
        <begin position="957"/>
        <end position="982"/>
    </location>
</feature>
<evidence type="ECO:0000313" key="2">
    <source>
        <dbReference type="EMBL" id="MCQ5121752.1"/>
    </source>
</evidence>
<dbReference type="SMART" id="SM00671">
    <property type="entry name" value="SEL1"/>
    <property type="match status" value="12"/>
</dbReference>
<accession>A0ABT1SKJ5</accession>
<organism evidence="2 3">
    <name type="scientific">Massilicoli timonensis</name>
    <dbReference type="NCBI Taxonomy" id="2015901"/>
    <lineage>
        <taxon>Bacteria</taxon>
        <taxon>Bacillati</taxon>
        <taxon>Bacillota</taxon>
        <taxon>Erysipelotrichia</taxon>
        <taxon>Erysipelotrichales</taxon>
        <taxon>Erysipelotrichaceae</taxon>
        <taxon>Massilicoli</taxon>
    </lineage>
</organism>
<gene>
    <name evidence="2" type="primary">mobL</name>
    <name evidence="2" type="ORF">NE663_05685</name>
</gene>
<evidence type="ECO:0000256" key="1">
    <source>
        <dbReference type="SAM" id="MobiDB-lite"/>
    </source>
</evidence>
<dbReference type="InterPro" id="IPR048102">
    <property type="entry name" value="MobP3"/>
</dbReference>
<dbReference type="Pfam" id="PF08238">
    <property type="entry name" value="Sel1"/>
    <property type="match status" value="13"/>
</dbReference>
<keyword evidence="3" id="KW-1185">Reference proteome</keyword>
<evidence type="ECO:0000313" key="3">
    <source>
        <dbReference type="Proteomes" id="UP001524435"/>
    </source>
</evidence>
<comment type="caution">
    <text evidence="2">The sequence shown here is derived from an EMBL/GenBank/DDBJ whole genome shotgun (WGS) entry which is preliminary data.</text>
</comment>
<dbReference type="Proteomes" id="UP001524435">
    <property type="component" value="Unassembled WGS sequence"/>
</dbReference>
<dbReference type="InterPro" id="IPR011990">
    <property type="entry name" value="TPR-like_helical_dom_sf"/>
</dbReference>
<dbReference type="RefSeq" id="WP_256197676.1">
    <property type="nucleotide sequence ID" value="NZ_JANGCH010000006.1"/>
</dbReference>
<dbReference type="Pfam" id="PF18555">
    <property type="entry name" value="MobL"/>
    <property type="match status" value="1"/>
</dbReference>
<name>A0ABT1SKJ5_9FIRM</name>